<comment type="caution">
    <text evidence="4">The sequence shown here is derived from an EMBL/GenBank/DDBJ whole genome shotgun (WGS) entry which is preliminary data.</text>
</comment>
<name>A0AAD5LNB1_9CRUS</name>
<feature type="region of interest" description="Disordered" evidence="1">
    <location>
        <begin position="103"/>
        <end position="127"/>
    </location>
</feature>
<proteinExistence type="predicted"/>
<feature type="region of interest" description="Disordered" evidence="1">
    <location>
        <begin position="404"/>
        <end position="427"/>
    </location>
</feature>
<feature type="compositionally biased region" description="Polar residues" evidence="1">
    <location>
        <begin position="477"/>
        <end position="491"/>
    </location>
</feature>
<organism evidence="4 5">
    <name type="scientific">Daphnia sinensis</name>
    <dbReference type="NCBI Taxonomy" id="1820382"/>
    <lineage>
        <taxon>Eukaryota</taxon>
        <taxon>Metazoa</taxon>
        <taxon>Ecdysozoa</taxon>
        <taxon>Arthropoda</taxon>
        <taxon>Crustacea</taxon>
        <taxon>Branchiopoda</taxon>
        <taxon>Diplostraca</taxon>
        <taxon>Cladocera</taxon>
        <taxon>Anomopoda</taxon>
        <taxon>Daphniidae</taxon>
        <taxon>Daphnia</taxon>
        <taxon>Daphnia similis group</taxon>
    </lineage>
</organism>
<dbReference type="Proteomes" id="UP000820818">
    <property type="component" value="Linkage Group LG1"/>
</dbReference>
<dbReference type="EMBL" id="WJBH02000001">
    <property type="protein sequence ID" value="KAI9565915.1"/>
    <property type="molecule type" value="Genomic_DNA"/>
</dbReference>
<feature type="chain" id="PRO_5041906410" evidence="3">
    <location>
        <begin position="29"/>
        <end position="535"/>
    </location>
</feature>
<feature type="transmembrane region" description="Helical" evidence="2">
    <location>
        <begin position="373"/>
        <end position="393"/>
    </location>
</feature>
<keyword evidence="2" id="KW-1133">Transmembrane helix</keyword>
<sequence length="535" mass="59434">MESYPLIFLSMLVYCSLILNHQVISVSARRNDKLWSKPFDLFSSASKFRKPEIEPKKDFTLMAFHPDDLKNIEQPIRPQQYWDDRSSESNRFQPPKFFDKPFPGIKFTTPRPSPPTKKINNKSPDASNEIHVQIDDVADLTDILGNSQHYEDIVLSIDQSDSKSSNAPEKEESPKPFWGPPIGTPPTPWPAHYNKATPVPIEKKEENPARLPNNAVNTRQGITPEYRHQSYHQPNVQLTTPERLQESPVHMQSGPPYYEKLRENDPFDQSFWHRVPVTEPTVFTNPISPQSYFHQKQLEAEIANTKGQLYSGGAPNPIVIHKELDSAALASYPAPYYPPSPPEHHVVYHHPAPAQHTYHHAPSGFAQVDFSPIFLAIVPIALFLGAAAAFALATATTSSSAAAVAQQQQQQEESSNSNNAANNNNANNNNALLAALFAALQSKHDEHSDKHKIIIITTTTTTTTMAPGPPPPPPVRSQDSATLLPLQNQSPTLPPDKPLSEEDDAGEGFDQPGGGTVIEPPLLEEEEPEILTYDL</sequence>
<feature type="region of interest" description="Disordered" evidence="1">
    <location>
        <begin position="159"/>
        <end position="187"/>
    </location>
</feature>
<keyword evidence="3" id="KW-0732">Signal</keyword>
<keyword evidence="2" id="KW-0472">Membrane</keyword>
<protein>
    <submittedName>
        <fullName evidence="4">Uncharacterized protein</fullName>
    </submittedName>
</protein>
<evidence type="ECO:0000313" key="5">
    <source>
        <dbReference type="Proteomes" id="UP000820818"/>
    </source>
</evidence>
<feature type="region of interest" description="Disordered" evidence="1">
    <location>
        <begin position="459"/>
        <end position="535"/>
    </location>
</feature>
<feature type="compositionally biased region" description="Pro residues" evidence="1">
    <location>
        <begin position="177"/>
        <end position="187"/>
    </location>
</feature>
<accession>A0AAD5LNB1</accession>
<evidence type="ECO:0000313" key="4">
    <source>
        <dbReference type="EMBL" id="KAI9565915.1"/>
    </source>
</evidence>
<gene>
    <name evidence="4" type="ORF">GHT06_009713</name>
</gene>
<keyword evidence="2" id="KW-0812">Transmembrane</keyword>
<feature type="signal peptide" evidence="3">
    <location>
        <begin position="1"/>
        <end position="28"/>
    </location>
</feature>
<reference evidence="4 5" key="1">
    <citation type="submission" date="2022-05" db="EMBL/GenBank/DDBJ databases">
        <title>A multi-omics perspective on studying reproductive biology in Daphnia sinensis.</title>
        <authorList>
            <person name="Jia J."/>
        </authorList>
    </citation>
    <scope>NUCLEOTIDE SEQUENCE [LARGE SCALE GENOMIC DNA]</scope>
    <source>
        <strain evidence="4 5">WSL</strain>
    </source>
</reference>
<dbReference type="AlphaFoldDB" id="A0AAD5LNB1"/>
<evidence type="ECO:0000256" key="3">
    <source>
        <dbReference type="SAM" id="SignalP"/>
    </source>
</evidence>
<evidence type="ECO:0000256" key="1">
    <source>
        <dbReference type="SAM" id="MobiDB-lite"/>
    </source>
</evidence>
<evidence type="ECO:0000256" key="2">
    <source>
        <dbReference type="SAM" id="Phobius"/>
    </source>
</evidence>
<keyword evidence="5" id="KW-1185">Reference proteome</keyword>